<comment type="similarity">
    <text evidence="1">Belongs to the peptidase S28 family.</text>
</comment>
<evidence type="ECO:0000256" key="1">
    <source>
        <dbReference type="ARBA" id="ARBA00011079"/>
    </source>
</evidence>
<protein>
    <recommendedName>
        <fullName evidence="9">Lysosomal Pro-X carboxypeptidase</fullName>
    </recommendedName>
</protein>
<organism evidence="7 8">
    <name type="scientific">Vitis rotundifolia</name>
    <name type="common">Muscadine grape</name>
    <dbReference type="NCBI Taxonomy" id="103349"/>
    <lineage>
        <taxon>Eukaryota</taxon>
        <taxon>Viridiplantae</taxon>
        <taxon>Streptophyta</taxon>
        <taxon>Embryophyta</taxon>
        <taxon>Tracheophyta</taxon>
        <taxon>Spermatophyta</taxon>
        <taxon>Magnoliopsida</taxon>
        <taxon>eudicotyledons</taxon>
        <taxon>Gunneridae</taxon>
        <taxon>Pentapetalae</taxon>
        <taxon>rosids</taxon>
        <taxon>Vitales</taxon>
        <taxon>Vitaceae</taxon>
        <taxon>Viteae</taxon>
        <taxon>Vitis</taxon>
    </lineage>
</organism>
<dbReference type="EMBL" id="JARBHA010000006">
    <property type="protein sequence ID" value="KAJ9699352.1"/>
    <property type="molecule type" value="Genomic_DNA"/>
</dbReference>
<accession>A0AA39DZA0</accession>
<reference evidence="7 8" key="1">
    <citation type="journal article" date="2023" name="BMC Biotechnol.">
        <title>Vitis rotundifolia cv Carlos genome sequencing.</title>
        <authorList>
            <person name="Huff M."/>
            <person name="Hulse-Kemp A."/>
            <person name="Scheffler B."/>
            <person name="Youngblood R."/>
            <person name="Simpson S."/>
            <person name="Babiker E."/>
            <person name="Staton M."/>
        </authorList>
    </citation>
    <scope>NUCLEOTIDE SEQUENCE [LARGE SCALE GENOMIC DNA]</scope>
    <source>
        <tissue evidence="7">Leaf</tissue>
    </source>
</reference>
<dbReference type="Proteomes" id="UP001168098">
    <property type="component" value="Unassembled WGS sequence"/>
</dbReference>
<comment type="caution">
    <text evidence="7">The sequence shown here is derived from an EMBL/GenBank/DDBJ whole genome shotgun (WGS) entry which is preliminary data.</text>
</comment>
<dbReference type="InterPro" id="IPR029058">
    <property type="entry name" value="AB_hydrolase_fold"/>
</dbReference>
<evidence type="ECO:0000256" key="3">
    <source>
        <dbReference type="ARBA" id="ARBA00022729"/>
    </source>
</evidence>
<dbReference type="Gene3D" id="3.40.50.1820">
    <property type="entry name" value="alpha/beta hydrolase"/>
    <property type="match status" value="2"/>
</dbReference>
<evidence type="ECO:0000313" key="7">
    <source>
        <dbReference type="EMBL" id="KAJ9699352.1"/>
    </source>
</evidence>
<dbReference type="SUPFAM" id="SSF53474">
    <property type="entry name" value="alpha/beta-Hydrolases"/>
    <property type="match status" value="2"/>
</dbReference>
<feature type="signal peptide" evidence="6">
    <location>
        <begin position="1"/>
        <end position="21"/>
    </location>
</feature>
<evidence type="ECO:0000256" key="6">
    <source>
        <dbReference type="SAM" id="SignalP"/>
    </source>
</evidence>
<proteinExistence type="inferred from homology"/>
<dbReference type="PANTHER" id="PTHR11010">
    <property type="entry name" value="PROTEASE S28 PRO-X CARBOXYPEPTIDASE-RELATED"/>
    <property type="match status" value="1"/>
</dbReference>
<dbReference type="InterPro" id="IPR008758">
    <property type="entry name" value="Peptidase_S28"/>
</dbReference>
<dbReference type="GO" id="GO:0006508">
    <property type="term" value="P:proteolysis"/>
    <property type="evidence" value="ECO:0007669"/>
    <property type="project" value="UniProtKB-KW"/>
</dbReference>
<dbReference type="PANTHER" id="PTHR11010:SF78">
    <property type="entry name" value="LYSOSOMAL PRO-X CARBOXYPEPTIDASE"/>
    <property type="match status" value="1"/>
</dbReference>
<evidence type="ECO:0000313" key="8">
    <source>
        <dbReference type="Proteomes" id="UP001168098"/>
    </source>
</evidence>
<evidence type="ECO:0008006" key="9">
    <source>
        <dbReference type="Google" id="ProtNLM"/>
    </source>
</evidence>
<keyword evidence="4" id="KW-0378">Hydrolase</keyword>
<dbReference type="GO" id="GO:0008239">
    <property type="term" value="F:dipeptidyl-peptidase activity"/>
    <property type="evidence" value="ECO:0007669"/>
    <property type="project" value="TreeGrafter"/>
</dbReference>
<keyword evidence="5" id="KW-0325">Glycoprotein</keyword>
<keyword evidence="3 6" id="KW-0732">Signal</keyword>
<evidence type="ECO:0000256" key="2">
    <source>
        <dbReference type="ARBA" id="ARBA00022670"/>
    </source>
</evidence>
<gene>
    <name evidence="7" type="ORF">PVL29_008113</name>
</gene>
<evidence type="ECO:0000256" key="4">
    <source>
        <dbReference type="ARBA" id="ARBA00022801"/>
    </source>
</evidence>
<keyword evidence="8" id="KW-1185">Reference proteome</keyword>
<dbReference type="AlphaFoldDB" id="A0AA39DZA0"/>
<sequence length="546" mass="60654">MVQQLSLLLSLLLVTAICVSAMYPITARFGAVNKLVKSDFEVELPPEFVTYFYNQTLDHFNYKPESYRTFQQRYIMNSAYWGGANSSSPIFVYTGDEANIAAVAAFAGFIVELASRFNGLLLYIEHRYYGDSVPFGSKDEAFSNTSTLGYFTSTQALADYAELITNLKKNLSAENCPVIAIGGSYGGSKSHLRVVIQESVFLLMVFCSFCSVLASWFRLKYPHIVIGALASSAPILYFDDITPGNAYHVIVTKDFRETSESCYSTIRDSWSEIDKVAAEPNGLANLSQIFMTCEPLNSSQELKYYLALRYVVSAQNDNPPAYPVKKVCDAIDGAPEGTNIIGRVAAGLNASVGPPCHFVYDFKPSNRSEWIWQTCTEMVMPIGHGANDTMFQAWPFDLNNHTKTCQDLFGVTPRPHWITTEFGGHVIFCFFLFYVSLPLSFQQQNSRTPNDNFQDIKSVLGNFASNIIFSNGLRDPYSAGGVLQDISDSVVAIYTDKGAHCLDLSTPTATDPDWLVSLQEKEVKIIGLWLAEYNARLISKAHGRMG</sequence>
<name>A0AA39DZA0_VITRO</name>
<evidence type="ECO:0000256" key="5">
    <source>
        <dbReference type="ARBA" id="ARBA00023180"/>
    </source>
</evidence>
<dbReference type="GO" id="GO:0070008">
    <property type="term" value="F:serine-type exopeptidase activity"/>
    <property type="evidence" value="ECO:0007669"/>
    <property type="project" value="InterPro"/>
</dbReference>
<dbReference type="Pfam" id="PF05577">
    <property type="entry name" value="Peptidase_S28"/>
    <property type="match status" value="3"/>
</dbReference>
<keyword evidence="2" id="KW-0645">Protease</keyword>
<feature type="chain" id="PRO_5041309536" description="Lysosomal Pro-X carboxypeptidase" evidence="6">
    <location>
        <begin position="22"/>
        <end position="546"/>
    </location>
</feature>